<gene>
    <name evidence="1" type="ordered locus">Desti_3449</name>
</gene>
<accession>I4C960</accession>
<dbReference type="AlphaFoldDB" id="I4C960"/>
<dbReference type="STRING" id="706587.Desti_3449"/>
<keyword evidence="2" id="KW-1185">Reference proteome</keyword>
<sequence>MHTLITMSPKGGEQFVNLHTEACIPTAVRVTRRDYEDGSEDAVEDVTTSVWADNGLIRVSFGHSTKEFYM</sequence>
<evidence type="ECO:0000313" key="1">
    <source>
        <dbReference type="EMBL" id="AFM26101.1"/>
    </source>
</evidence>
<reference evidence="2" key="1">
    <citation type="submission" date="2012-06" db="EMBL/GenBank/DDBJ databases">
        <title>Complete sequence of chromosome of Desulfomonile tiedjei DSM 6799.</title>
        <authorList>
            <person name="Lucas S."/>
            <person name="Copeland A."/>
            <person name="Lapidus A."/>
            <person name="Glavina del Rio T."/>
            <person name="Dalin E."/>
            <person name="Tice H."/>
            <person name="Bruce D."/>
            <person name="Goodwin L."/>
            <person name="Pitluck S."/>
            <person name="Peters L."/>
            <person name="Ovchinnikova G."/>
            <person name="Zeytun A."/>
            <person name="Lu M."/>
            <person name="Kyrpides N."/>
            <person name="Mavromatis K."/>
            <person name="Ivanova N."/>
            <person name="Brettin T."/>
            <person name="Detter J.C."/>
            <person name="Han C."/>
            <person name="Larimer F."/>
            <person name="Land M."/>
            <person name="Hauser L."/>
            <person name="Markowitz V."/>
            <person name="Cheng J.-F."/>
            <person name="Hugenholtz P."/>
            <person name="Woyke T."/>
            <person name="Wu D."/>
            <person name="Spring S."/>
            <person name="Schroeder M."/>
            <person name="Brambilla E."/>
            <person name="Klenk H.-P."/>
            <person name="Eisen J.A."/>
        </authorList>
    </citation>
    <scope>NUCLEOTIDE SEQUENCE [LARGE SCALE GENOMIC DNA]</scope>
    <source>
        <strain evidence="2">ATCC 49306 / DSM 6799 / DCB-1</strain>
    </source>
</reference>
<dbReference type="KEGG" id="dti:Desti_3449"/>
<organism evidence="1 2">
    <name type="scientific">Desulfomonile tiedjei (strain ATCC 49306 / DSM 6799 / DCB-1)</name>
    <dbReference type="NCBI Taxonomy" id="706587"/>
    <lineage>
        <taxon>Bacteria</taxon>
        <taxon>Pseudomonadati</taxon>
        <taxon>Thermodesulfobacteriota</taxon>
        <taxon>Desulfomonilia</taxon>
        <taxon>Desulfomonilales</taxon>
        <taxon>Desulfomonilaceae</taxon>
        <taxon>Desulfomonile</taxon>
    </lineage>
</organism>
<protein>
    <submittedName>
        <fullName evidence="1">Uncharacterized protein</fullName>
    </submittedName>
</protein>
<dbReference type="Proteomes" id="UP000006055">
    <property type="component" value="Chromosome"/>
</dbReference>
<name>I4C960_DESTA</name>
<dbReference type="HOGENOM" id="CLU_2751267_0_0_7"/>
<evidence type="ECO:0000313" key="2">
    <source>
        <dbReference type="Proteomes" id="UP000006055"/>
    </source>
</evidence>
<proteinExistence type="predicted"/>
<dbReference type="EMBL" id="CP003360">
    <property type="protein sequence ID" value="AFM26101.1"/>
    <property type="molecule type" value="Genomic_DNA"/>
</dbReference>